<dbReference type="RefSeq" id="XP_015653749.1">
    <property type="nucleotide sequence ID" value="XM_015807667.1"/>
</dbReference>
<comment type="caution">
    <text evidence="1">The sequence shown here is derived from an EMBL/GenBank/DDBJ whole genome shotgun (WGS) entry which is preliminary data.</text>
</comment>
<dbReference type="Proteomes" id="UP000037923">
    <property type="component" value="Unassembled WGS sequence"/>
</dbReference>
<accession>A0A0M9FSQ4</accession>
<evidence type="ECO:0000313" key="1">
    <source>
        <dbReference type="EMBL" id="KPA75310.1"/>
    </source>
</evidence>
<reference evidence="1 2" key="1">
    <citation type="submission" date="2015-07" db="EMBL/GenBank/DDBJ databases">
        <title>High-quality genome of monoxenous trypanosomatid Leptomonas pyrrhocoris.</title>
        <authorList>
            <person name="Flegontov P."/>
            <person name="Butenko A."/>
            <person name="Firsov S."/>
            <person name="Vlcek C."/>
            <person name="Logacheva M.D."/>
            <person name="Field M."/>
            <person name="Filatov D."/>
            <person name="Flegontova O."/>
            <person name="Gerasimov E."/>
            <person name="Jackson A.P."/>
            <person name="Kelly S."/>
            <person name="Opperdoes F."/>
            <person name="O'Reilly A."/>
            <person name="Votypka J."/>
            <person name="Yurchenko V."/>
            <person name="Lukes J."/>
        </authorList>
    </citation>
    <scope>NUCLEOTIDE SEQUENCE [LARGE SCALE GENOMIC DNA]</scope>
    <source>
        <strain evidence="1">H10</strain>
    </source>
</reference>
<name>A0A0M9FSQ4_LEPPY</name>
<keyword evidence="2" id="KW-1185">Reference proteome</keyword>
<protein>
    <submittedName>
        <fullName evidence="1">Uncharacterized protein</fullName>
    </submittedName>
</protein>
<gene>
    <name evidence="1" type="ORF">ABB37_08608</name>
</gene>
<dbReference type="OrthoDB" id="270953at2759"/>
<dbReference type="EMBL" id="LGTL01000025">
    <property type="protein sequence ID" value="KPA75310.1"/>
    <property type="molecule type" value="Genomic_DNA"/>
</dbReference>
<proteinExistence type="predicted"/>
<dbReference type="VEuPathDB" id="TriTrypDB:LpyrH10_25_1060"/>
<evidence type="ECO:0000313" key="2">
    <source>
        <dbReference type="Proteomes" id="UP000037923"/>
    </source>
</evidence>
<organism evidence="1 2">
    <name type="scientific">Leptomonas pyrrhocoris</name>
    <name type="common">Firebug parasite</name>
    <dbReference type="NCBI Taxonomy" id="157538"/>
    <lineage>
        <taxon>Eukaryota</taxon>
        <taxon>Discoba</taxon>
        <taxon>Euglenozoa</taxon>
        <taxon>Kinetoplastea</taxon>
        <taxon>Metakinetoplastina</taxon>
        <taxon>Trypanosomatida</taxon>
        <taxon>Trypanosomatidae</taxon>
        <taxon>Leishmaniinae</taxon>
        <taxon>Leptomonas</taxon>
    </lineage>
</organism>
<dbReference type="GeneID" id="26908892"/>
<dbReference type="AlphaFoldDB" id="A0A0M9FSQ4"/>
<sequence length="302" mass="34278">MQRDAYAALVKFPKARKVPLRVMQLNGKVFHENVLARTFLGYKLRRLALMTYTAGQDPRLPRLPRDIIVPTFASLLKIHQPHFMYRLLPLLSADVETFAAMQSICSSSGSPFSLQDRVDASVLNFRLLNMCCHRDKICDFFKEGTAPSELLMPTATRRLPITGVLFQGILFREKMPLTGALPPDCVSTPSSSPSLQQRLRGKGAVFITAHEYCTEAAIHQRVLMTQFFRSSLYVEAVGGVPMVNLIHSTTHQWHVMAVRRRIGGGMNGLNEQQWRTRLVRLAQKENLLLYEKVDEGVYEYVQ</sequence>
<dbReference type="OMA" id="IHQPHFM"/>